<reference evidence="2" key="1">
    <citation type="submission" date="2020-08" db="EMBL/GenBank/DDBJ databases">
        <title>Genome public.</title>
        <authorList>
            <person name="Liu C."/>
            <person name="Sun Q."/>
        </authorList>
    </citation>
    <scope>NUCLEOTIDE SEQUENCE</scope>
    <source>
        <strain evidence="2">NSJ-55</strain>
    </source>
</reference>
<dbReference type="CDD" id="cd17332">
    <property type="entry name" value="MFS_MelB_like"/>
    <property type="match status" value="1"/>
</dbReference>
<dbReference type="EMBL" id="JACOPF010000001">
    <property type="protein sequence ID" value="MBC5687733.1"/>
    <property type="molecule type" value="Genomic_DNA"/>
</dbReference>
<comment type="caution">
    <text evidence="2">The sequence shown here is derived from an EMBL/GenBank/DDBJ whole genome shotgun (WGS) entry which is preliminary data.</text>
</comment>
<dbReference type="Pfam" id="PF13347">
    <property type="entry name" value="MFS_2"/>
    <property type="match status" value="1"/>
</dbReference>
<dbReference type="InterPro" id="IPR036259">
    <property type="entry name" value="MFS_trans_sf"/>
</dbReference>
<feature type="transmembrane region" description="Helical" evidence="1">
    <location>
        <begin position="299"/>
        <end position="317"/>
    </location>
</feature>
<feature type="transmembrane region" description="Helical" evidence="1">
    <location>
        <begin position="179"/>
        <end position="197"/>
    </location>
</feature>
<dbReference type="Gene3D" id="1.20.1250.20">
    <property type="entry name" value="MFS general substrate transporter like domains"/>
    <property type="match status" value="2"/>
</dbReference>
<dbReference type="PANTHER" id="PTHR11328">
    <property type="entry name" value="MAJOR FACILITATOR SUPERFAMILY DOMAIN-CONTAINING PROTEIN"/>
    <property type="match status" value="1"/>
</dbReference>
<dbReference type="GO" id="GO:0015293">
    <property type="term" value="F:symporter activity"/>
    <property type="evidence" value="ECO:0007669"/>
    <property type="project" value="InterPro"/>
</dbReference>
<dbReference type="GO" id="GO:0008643">
    <property type="term" value="P:carbohydrate transport"/>
    <property type="evidence" value="ECO:0007669"/>
    <property type="project" value="InterPro"/>
</dbReference>
<dbReference type="SUPFAM" id="SSF103473">
    <property type="entry name" value="MFS general substrate transporter"/>
    <property type="match status" value="1"/>
</dbReference>
<organism evidence="2 3">
    <name type="scientific">Mediterraneibacter hominis</name>
    <dbReference type="NCBI Taxonomy" id="2763054"/>
    <lineage>
        <taxon>Bacteria</taxon>
        <taxon>Bacillati</taxon>
        <taxon>Bacillota</taxon>
        <taxon>Clostridia</taxon>
        <taxon>Lachnospirales</taxon>
        <taxon>Lachnospiraceae</taxon>
        <taxon>Mediterraneibacter</taxon>
    </lineage>
</organism>
<proteinExistence type="predicted"/>
<dbReference type="RefSeq" id="WP_186874402.1">
    <property type="nucleotide sequence ID" value="NZ_JACOPF010000001.1"/>
</dbReference>
<feature type="transmembrane region" description="Helical" evidence="1">
    <location>
        <begin position="272"/>
        <end position="292"/>
    </location>
</feature>
<feature type="transmembrane region" description="Helical" evidence="1">
    <location>
        <begin position="323"/>
        <end position="339"/>
    </location>
</feature>
<evidence type="ECO:0000313" key="3">
    <source>
        <dbReference type="Proteomes" id="UP000652477"/>
    </source>
</evidence>
<feature type="transmembrane region" description="Helical" evidence="1">
    <location>
        <begin position="232"/>
        <end position="252"/>
    </location>
</feature>
<sequence length="451" mass="50468">MREKINYKATATYSFGGLGYSLCNILVMSYLSFFYTDIFGISPMAVAGLMLASRVVDAVTDPIMGLLSDHTRTRFGKYRPWIIFVAPIQGIVLFLLFTAPDLSATMKVVYAYIIYILYSVTLTMINIPYCALLPSMSKNYYHRTVIIAWKSVMTQTGRFIITVLALPLVEIFGGGKQGWSIYGAIIGIIFTISYWVVAWGAKPYDTVETDQSETKQTEKRSIRKDLFTVIKVKPFIILICSYGVLAICNTIYNSANMYYFKYVLGREDLVPTVSAAIMAAGLLSILVTPLLVKKFDKKAVYIGASALGVISLAIMWFTPTPSIGMVFLMLSVFGLFYNIPDSLGWSMLPDCVDYAKWKYGLDGNGLITSIFLFTIKVGMALGGFFPSFLLGTVGFVANQQQPEAVLNMITFLRFGLPAITLILVIVITCFYEITRKRYKEMQDNYEKEKGM</sequence>
<feature type="transmembrane region" description="Helical" evidence="1">
    <location>
        <begin position="12"/>
        <end position="35"/>
    </location>
</feature>
<feature type="transmembrane region" description="Helical" evidence="1">
    <location>
        <begin position="112"/>
        <end position="135"/>
    </location>
</feature>
<keyword evidence="1" id="KW-0812">Transmembrane</keyword>
<dbReference type="NCBIfam" id="TIGR00792">
    <property type="entry name" value="gph"/>
    <property type="match status" value="1"/>
</dbReference>
<feature type="transmembrane region" description="Helical" evidence="1">
    <location>
        <begin position="366"/>
        <end position="390"/>
    </location>
</feature>
<keyword evidence="1" id="KW-1133">Transmembrane helix</keyword>
<dbReference type="InterPro" id="IPR039672">
    <property type="entry name" value="MFS_2"/>
</dbReference>
<feature type="transmembrane region" description="Helical" evidence="1">
    <location>
        <begin position="41"/>
        <end position="60"/>
    </location>
</feature>
<feature type="transmembrane region" description="Helical" evidence="1">
    <location>
        <begin position="410"/>
        <end position="431"/>
    </location>
</feature>
<keyword evidence="3" id="KW-1185">Reference proteome</keyword>
<evidence type="ECO:0000256" key="1">
    <source>
        <dbReference type="SAM" id="Phobius"/>
    </source>
</evidence>
<feature type="transmembrane region" description="Helical" evidence="1">
    <location>
        <begin position="81"/>
        <end position="100"/>
    </location>
</feature>
<gene>
    <name evidence="2" type="ORF">H8S37_02120</name>
</gene>
<feature type="transmembrane region" description="Helical" evidence="1">
    <location>
        <begin position="156"/>
        <end position="173"/>
    </location>
</feature>
<keyword evidence="1" id="KW-0472">Membrane</keyword>
<dbReference type="Proteomes" id="UP000652477">
    <property type="component" value="Unassembled WGS sequence"/>
</dbReference>
<dbReference type="InterPro" id="IPR001927">
    <property type="entry name" value="Na/Gal_symport"/>
</dbReference>
<dbReference type="AlphaFoldDB" id="A0A923LFG9"/>
<name>A0A923LFG9_9FIRM</name>
<dbReference type="PANTHER" id="PTHR11328:SF24">
    <property type="entry name" value="MAJOR FACILITATOR SUPERFAMILY (MFS) PROFILE DOMAIN-CONTAINING PROTEIN"/>
    <property type="match status" value="1"/>
</dbReference>
<accession>A0A923LFG9</accession>
<protein>
    <submittedName>
        <fullName evidence="2">MFS transporter</fullName>
    </submittedName>
</protein>
<dbReference type="GO" id="GO:0005886">
    <property type="term" value="C:plasma membrane"/>
    <property type="evidence" value="ECO:0007669"/>
    <property type="project" value="TreeGrafter"/>
</dbReference>
<evidence type="ECO:0000313" key="2">
    <source>
        <dbReference type="EMBL" id="MBC5687733.1"/>
    </source>
</evidence>
<dbReference type="GO" id="GO:0006814">
    <property type="term" value="P:sodium ion transport"/>
    <property type="evidence" value="ECO:0007669"/>
    <property type="project" value="InterPro"/>
</dbReference>